<dbReference type="STRING" id="655863.F0XPJ1"/>
<proteinExistence type="predicted"/>
<dbReference type="InParanoid" id="F0XPJ1"/>
<dbReference type="RefSeq" id="XP_014170035.1">
    <property type="nucleotide sequence ID" value="XM_014314560.1"/>
</dbReference>
<feature type="domain" description="Isopenicillin N synthase-like Fe(2+) 2OG dioxygenase" evidence="3">
    <location>
        <begin position="220"/>
        <end position="316"/>
    </location>
</feature>
<dbReference type="SUPFAM" id="SSF51197">
    <property type="entry name" value="Clavaminate synthase-like"/>
    <property type="match status" value="1"/>
</dbReference>
<dbReference type="EMBL" id="GL629801">
    <property type="protein sequence ID" value="EFX00553.1"/>
    <property type="molecule type" value="Genomic_DNA"/>
</dbReference>
<dbReference type="GeneID" id="25981112"/>
<dbReference type="OrthoDB" id="10248513at2759"/>
<evidence type="ECO:0000256" key="1">
    <source>
        <dbReference type="SAM" id="Coils"/>
    </source>
</evidence>
<feature type="coiled-coil region" evidence="1">
    <location>
        <begin position="841"/>
        <end position="871"/>
    </location>
</feature>
<dbReference type="Proteomes" id="UP000007796">
    <property type="component" value="Unassembled WGS sequence"/>
</dbReference>
<dbReference type="InterPro" id="IPR046676">
    <property type="entry name" value="DUF6546"/>
</dbReference>
<evidence type="ECO:0000259" key="3">
    <source>
        <dbReference type="Pfam" id="PF03171"/>
    </source>
</evidence>
<dbReference type="InterPro" id="IPR044861">
    <property type="entry name" value="IPNS-like_FE2OG_OXY"/>
</dbReference>
<evidence type="ECO:0000313" key="6">
    <source>
        <dbReference type="Proteomes" id="UP000007796"/>
    </source>
</evidence>
<dbReference type="InterPro" id="IPR027443">
    <property type="entry name" value="IPNS-like_sf"/>
</dbReference>
<name>F0XPJ1_GROCL</name>
<protein>
    <submittedName>
        <fullName evidence="5">Oxoglutarate/iron-dependent oxygenase</fullName>
    </submittedName>
</protein>
<keyword evidence="1" id="KW-0175">Coiled coil</keyword>
<reference evidence="5 6" key="1">
    <citation type="journal article" date="2011" name="Proc. Natl. Acad. Sci. U.S.A.">
        <title>Genome and transcriptome analyses of the mountain pine beetle-fungal symbiont Grosmannia clavigera, a lodgepole pine pathogen.</title>
        <authorList>
            <person name="DiGuistini S."/>
            <person name="Wang Y."/>
            <person name="Liao N.Y."/>
            <person name="Taylor G."/>
            <person name="Tanguay P."/>
            <person name="Feau N."/>
            <person name="Henrissat B."/>
            <person name="Chan S.K."/>
            <person name="Hesse-Orce U."/>
            <person name="Alamouti S.M."/>
            <person name="Tsui C.K.M."/>
            <person name="Docking R.T."/>
            <person name="Levasseur A."/>
            <person name="Haridas S."/>
            <person name="Robertson G."/>
            <person name="Birol I."/>
            <person name="Holt R.A."/>
            <person name="Marra M.A."/>
            <person name="Hamelin R.C."/>
            <person name="Hirst M."/>
            <person name="Jones S.J.M."/>
            <person name="Bohlmann J."/>
            <person name="Breuil C."/>
        </authorList>
    </citation>
    <scope>NUCLEOTIDE SEQUENCE [LARGE SCALE GENOMIC DNA]</scope>
    <source>
        <strain evidence="6">kw1407 / UAMH 11150</strain>
    </source>
</reference>
<evidence type="ECO:0000313" key="5">
    <source>
        <dbReference type="EMBL" id="EFX00553.1"/>
    </source>
</evidence>
<dbReference type="Pfam" id="PF03171">
    <property type="entry name" value="2OG-FeII_Oxy"/>
    <property type="match status" value="1"/>
</dbReference>
<dbReference type="FunFam" id="2.60.120.330:FF:000039">
    <property type="entry name" value="Unplaced genomic scaffold supercont1.13, whole genome shotgun sequence"/>
    <property type="match status" value="1"/>
</dbReference>
<dbReference type="Gene3D" id="2.60.120.330">
    <property type="entry name" value="B-lactam Antibiotic, Isopenicillin N Synthase, Chain"/>
    <property type="match status" value="1"/>
</dbReference>
<evidence type="ECO:0000256" key="2">
    <source>
        <dbReference type="SAM" id="MobiDB-lite"/>
    </source>
</evidence>
<evidence type="ECO:0000259" key="4">
    <source>
        <dbReference type="Pfam" id="PF20183"/>
    </source>
</evidence>
<feature type="compositionally biased region" description="Acidic residues" evidence="2">
    <location>
        <begin position="901"/>
        <end position="922"/>
    </location>
</feature>
<organism evidence="6">
    <name type="scientific">Grosmannia clavigera (strain kw1407 / UAMH 11150)</name>
    <name type="common">Blue stain fungus</name>
    <name type="synonym">Graphiocladiella clavigera</name>
    <dbReference type="NCBI Taxonomy" id="655863"/>
    <lineage>
        <taxon>Eukaryota</taxon>
        <taxon>Fungi</taxon>
        <taxon>Dikarya</taxon>
        <taxon>Ascomycota</taxon>
        <taxon>Pezizomycotina</taxon>
        <taxon>Sordariomycetes</taxon>
        <taxon>Sordariomycetidae</taxon>
        <taxon>Ophiostomatales</taxon>
        <taxon>Ophiostomataceae</taxon>
        <taxon>Leptographium</taxon>
    </lineage>
</organism>
<dbReference type="Pfam" id="PF20183">
    <property type="entry name" value="DUF6546"/>
    <property type="match status" value="1"/>
</dbReference>
<gene>
    <name evidence="5" type="ORF">CMQ_7555</name>
</gene>
<dbReference type="AlphaFoldDB" id="F0XPJ1"/>
<sequence length="922" mass="104221">MDLPIVDLDVFRTQPADSAAAQAECSKAAEALIAFGALVLHDSRVSEADNDAFLDLLEDYFAQPEATLRRDERPALGYQVGVTLENTETPKCAVDEPCLDVIARLAPEERPLDIAGHQPDPKCRFFWRVVEPTPYQTAFPGLNADNVVPDAALFRERWEQVMGRWGAAMKDAVSGVASMAAVGLGLPPETFADAGRYGPHLLAPTASDLQKYGALDTILAGFHTDLNFLTIHGRSRFPGLHIWARNTGRRIAVSIPPGRHLLVQAGKQLEHLSGGLIKAGYHEVVVNNKTQAVVAARRAAQPDRPLIRISSTFFWHLASDWDLAPLPALAARARDVRTQNAAQGRDEGAEVSYPPIKVGQQVQKIMASWDDLPFELKRLIFRALEYSVPEHDAAHVKGRRKRGPAGLAPLAAVNSQWRDAIEAITFQGLIVKTSEVNDFEGYFRQNPRRQAALRRVCILVELPRYASRLSRVCETEEELDTNDSIFSDTLWHFFSAMSAWDADVLRQHYKSPGVALEIVARSTSDKPALFGEKGISDSGESRFFESQLDLNIGAMHEPYGRVGLPEVAVVTTFSILRRNHRCMTPRSLLHILHSLPRLTPKKLTLYRFSDAFNMDEQVWGHDERYPFLARRIAEYSPHLEELAVSDFIDADHFFEPFYTPQRRLHMPYWHSLRVLALTSTSICSGRPEVSIHKLLHAAALAARRMPVLRLMELYNAEPNEGGVFRYLVRDSSASIAWESSWDFRIPDNVRQAWAPVPLHSHRLELEVLPEETLPRYVGPAWFVHARLMSRPYLLNPASSREIAKANELDDFEESYRDLSDGFTLNRRERDVPRPSRREQEIEAVKNGLKFLADELERLQSLDEEADRMDEEAGLYDHVFKCDTDMIDRDSNDSRASIEIMYQDDPDADEDRRDEDDEAWETE</sequence>
<accession>F0XPJ1</accession>
<feature type="domain" description="DUF6546" evidence="4">
    <location>
        <begin position="601"/>
        <end position="769"/>
    </location>
</feature>
<dbReference type="HOGENOM" id="CLU_316428_0_0_1"/>
<feature type="region of interest" description="Disordered" evidence="2">
    <location>
        <begin position="886"/>
        <end position="922"/>
    </location>
</feature>
<keyword evidence="6" id="KW-1185">Reference proteome</keyword>
<dbReference type="eggNOG" id="ENOG502QR0G">
    <property type="taxonomic scope" value="Eukaryota"/>
</dbReference>